<gene>
    <name evidence="2" type="ORF">Scep_029070</name>
</gene>
<sequence>MDCNGEVCVRVPPSRQPKKEEEQQEQEQEQEDELPRPSPVLVDDHKDDKPGEPEGMMFTEIIIGGGVESGGGGGAPSAGVLDGSVDGGREEEGRTGRVLFGIFGGEGMWGGRGERGGGGEEGEEGGMGRNTTAGVCMVRHRGGRRCGIRVATPVQAML</sequence>
<reference evidence="2 3" key="1">
    <citation type="submission" date="2024-01" db="EMBL/GenBank/DDBJ databases">
        <title>Genome assemblies of Stephania.</title>
        <authorList>
            <person name="Yang L."/>
        </authorList>
    </citation>
    <scope>NUCLEOTIDE SEQUENCE [LARGE SCALE GENOMIC DNA]</scope>
    <source>
        <strain evidence="2">JXDWG</strain>
        <tissue evidence="2">Leaf</tissue>
    </source>
</reference>
<evidence type="ECO:0000313" key="3">
    <source>
        <dbReference type="Proteomes" id="UP001419268"/>
    </source>
</evidence>
<feature type="compositionally biased region" description="Acidic residues" evidence="1">
    <location>
        <begin position="22"/>
        <end position="32"/>
    </location>
</feature>
<dbReference type="EMBL" id="JBBNAG010000013">
    <property type="protein sequence ID" value="KAK9082599.1"/>
    <property type="molecule type" value="Genomic_DNA"/>
</dbReference>
<comment type="caution">
    <text evidence="2">The sequence shown here is derived from an EMBL/GenBank/DDBJ whole genome shotgun (WGS) entry which is preliminary data.</text>
</comment>
<accession>A0AAP0E4J5</accession>
<dbReference type="AlphaFoldDB" id="A0AAP0E4J5"/>
<proteinExistence type="predicted"/>
<evidence type="ECO:0000313" key="2">
    <source>
        <dbReference type="EMBL" id="KAK9082599.1"/>
    </source>
</evidence>
<feature type="compositionally biased region" description="Basic and acidic residues" evidence="1">
    <location>
        <begin position="42"/>
        <end position="52"/>
    </location>
</feature>
<name>A0AAP0E4J5_9MAGN</name>
<keyword evidence="3" id="KW-1185">Reference proteome</keyword>
<feature type="compositionally biased region" description="Gly residues" evidence="1">
    <location>
        <begin position="63"/>
        <end position="76"/>
    </location>
</feature>
<feature type="region of interest" description="Disordered" evidence="1">
    <location>
        <begin position="109"/>
        <end position="128"/>
    </location>
</feature>
<evidence type="ECO:0000256" key="1">
    <source>
        <dbReference type="SAM" id="MobiDB-lite"/>
    </source>
</evidence>
<organism evidence="2 3">
    <name type="scientific">Stephania cephalantha</name>
    <dbReference type="NCBI Taxonomy" id="152367"/>
    <lineage>
        <taxon>Eukaryota</taxon>
        <taxon>Viridiplantae</taxon>
        <taxon>Streptophyta</taxon>
        <taxon>Embryophyta</taxon>
        <taxon>Tracheophyta</taxon>
        <taxon>Spermatophyta</taxon>
        <taxon>Magnoliopsida</taxon>
        <taxon>Ranunculales</taxon>
        <taxon>Menispermaceae</taxon>
        <taxon>Menispermoideae</taxon>
        <taxon>Cissampelideae</taxon>
        <taxon>Stephania</taxon>
    </lineage>
</organism>
<protein>
    <submittedName>
        <fullName evidence="2">Uncharacterized protein</fullName>
    </submittedName>
</protein>
<dbReference type="Proteomes" id="UP001419268">
    <property type="component" value="Unassembled WGS sequence"/>
</dbReference>
<feature type="region of interest" description="Disordered" evidence="1">
    <location>
        <begin position="1"/>
        <end position="96"/>
    </location>
</feature>